<dbReference type="OrthoDB" id="17255at2759"/>
<dbReference type="GO" id="GO:0030151">
    <property type="term" value="F:molybdenum ion binding"/>
    <property type="evidence" value="ECO:0007669"/>
    <property type="project" value="InterPro"/>
</dbReference>
<dbReference type="SUPFAM" id="SSF141673">
    <property type="entry name" value="MOSC N-terminal domain-like"/>
    <property type="match status" value="1"/>
</dbReference>
<keyword evidence="2" id="KW-1133">Transmembrane helix</keyword>
<feature type="region of interest" description="Disordered" evidence="1">
    <location>
        <begin position="92"/>
        <end position="117"/>
    </location>
</feature>
<accession>A0A8J8WJU2</accession>
<feature type="transmembrane region" description="Helical" evidence="2">
    <location>
        <begin position="212"/>
        <end position="229"/>
    </location>
</feature>
<dbReference type="PANTHER" id="PTHR14237:SF34">
    <property type="entry name" value="MOSC DOMAIN PROTEIN (AFU_ORTHOLOGUE AFUA_2G07820)"/>
    <property type="match status" value="1"/>
</dbReference>
<dbReference type="SUPFAM" id="SSF50800">
    <property type="entry name" value="PK beta-barrel domain-like"/>
    <property type="match status" value="1"/>
</dbReference>
<evidence type="ECO:0000313" key="5">
    <source>
        <dbReference type="Proteomes" id="UP000631181"/>
    </source>
</evidence>
<sequence length="427" mass="47573">MRISELYIYPIKSLRPVRVTEGLLTDLGFTYDRRFMLLKVTPDENGGPSKMENMHISEFPQMALFHTALELPESFAGSNKVVVTYWPPSQEDPTLTSAEGNQLDHQDKTVPSTSHASGTDCLEIPLVPDFLRLNPITVTMHESSTTASDMGEKYNSWFSDRFGFPVVLAYLGPSTRNVLGNLTPTYTTRTSRWSEILGMSAIKSFNIPGYPLFPRLTAFVLCLLCWSHLPVDTRGFSIMASIGINVVGVIVMWIGMSIFLTILMKRRKAQIGFADCAPLLVISQTSVDDASSRVAGGPKVDLTKFRANVVISGAKEAYEEDFWAELSVGEDNPGKVRLLLTGNCVRCRSLNVDFDKGKFTNKGDGNLLKRLMKDRRVDRGARFSPVFGRYAFPERGAVGWTIRVGDEVRVLKTNTERTVTDWPGLAY</sequence>
<name>A0A8J8WJU2_9EURO</name>
<dbReference type="PROSITE" id="PS51340">
    <property type="entry name" value="MOSC"/>
    <property type="match status" value="1"/>
</dbReference>
<dbReference type="AlphaFoldDB" id="A0A8J8WJU2"/>
<reference evidence="4" key="1">
    <citation type="journal article" date="2020" name="Front. Microbiol.">
        <title>Gene regulatory networks of Penicillium echinulatum 2HH and Penicillium oxalicum 114-2 inferred by a computational biology approach.</title>
        <authorList>
            <person name="Lenz A.R."/>
            <person name="Galan-Vasquez E."/>
            <person name="Balbinot E."/>
            <person name="De Abreu F.P."/>
            <person name="De Oliveira N.S."/>
            <person name="Da Rosa L.O."/>
            <person name="De Avila E Silva S."/>
            <person name="Camassola M."/>
            <person name="Dillon A.J.P."/>
            <person name="Perez-Rueda E."/>
        </authorList>
    </citation>
    <scope>NUCLEOTIDE SEQUENCE</scope>
    <source>
        <strain evidence="4">S1M29</strain>
    </source>
</reference>
<keyword evidence="2" id="KW-0472">Membrane</keyword>
<dbReference type="Pfam" id="PF03473">
    <property type="entry name" value="MOSC"/>
    <property type="match status" value="1"/>
</dbReference>
<dbReference type="PANTHER" id="PTHR14237">
    <property type="entry name" value="MOLYBDOPTERIN COFACTOR SULFURASE MOSC"/>
    <property type="match status" value="1"/>
</dbReference>
<dbReference type="InterPro" id="IPR005303">
    <property type="entry name" value="MOCOS_middle"/>
</dbReference>
<evidence type="ECO:0000313" key="4">
    <source>
        <dbReference type="EMBL" id="KAF7719454.1"/>
    </source>
</evidence>
<evidence type="ECO:0000259" key="3">
    <source>
        <dbReference type="PROSITE" id="PS51340"/>
    </source>
</evidence>
<dbReference type="Pfam" id="PF03476">
    <property type="entry name" value="MOSC_N"/>
    <property type="match status" value="1"/>
</dbReference>
<proteinExistence type="predicted"/>
<evidence type="ECO:0000256" key="2">
    <source>
        <dbReference type="SAM" id="Phobius"/>
    </source>
</evidence>
<keyword evidence="2" id="KW-0812">Transmembrane</keyword>
<feature type="domain" description="MOSC" evidence="3">
    <location>
        <begin position="231"/>
        <end position="411"/>
    </location>
</feature>
<dbReference type="EMBL" id="WIWV01000005">
    <property type="protein sequence ID" value="KAF7719454.1"/>
    <property type="molecule type" value="Genomic_DNA"/>
</dbReference>
<keyword evidence="5" id="KW-1185">Reference proteome</keyword>
<dbReference type="InterPro" id="IPR005302">
    <property type="entry name" value="MoCF_Sase_C"/>
</dbReference>
<dbReference type="InterPro" id="IPR011037">
    <property type="entry name" value="Pyrv_Knase-like_insert_dom_sf"/>
</dbReference>
<dbReference type="Proteomes" id="UP000631181">
    <property type="component" value="Unassembled WGS sequence"/>
</dbReference>
<gene>
    <name evidence="4" type="ORF">PECM_006303</name>
</gene>
<comment type="caution">
    <text evidence="4">The sequence shown here is derived from an EMBL/GenBank/DDBJ whole genome shotgun (WGS) entry which is preliminary data.</text>
</comment>
<dbReference type="GO" id="GO:0030170">
    <property type="term" value="F:pyridoxal phosphate binding"/>
    <property type="evidence" value="ECO:0007669"/>
    <property type="project" value="InterPro"/>
</dbReference>
<evidence type="ECO:0000256" key="1">
    <source>
        <dbReference type="SAM" id="MobiDB-lite"/>
    </source>
</evidence>
<feature type="transmembrane region" description="Helical" evidence="2">
    <location>
        <begin position="235"/>
        <end position="263"/>
    </location>
</feature>
<organism evidence="4 5">
    <name type="scientific">Penicillium ucsense</name>
    <dbReference type="NCBI Taxonomy" id="2839758"/>
    <lineage>
        <taxon>Eukaryota</taxon>
        <taxon>Fungi</taxon>
        <taxon>Dikarya</taxon>
        <taxon>Ascomycota</taxon>
        <taxon>Pezizomycotina</taxon>
        <taxon>Eurotiomycetes</taxon>
        <taxon>Eurotiomycetidae</taxon>
        <taxon>Eurotiales</taxon>
        <taxon>Aspergillaceae</taxon>
        <taxon>Penicillium</taxon>
    </lineage>
</organism>
<dbReference type="GO" id="GO:0003824">
    <property type="term" value="F:catalytic activity"/>
    <property type="evidence" value="ECO:0007669"/>
    <property type="project" value="InterPro"/>
</dbReference>
<protein>
    <recommendedName>
        <fullName evidence="3">MOSC domain-containing protein</fullName>
    </recommendedName>
</protein>